<reference evidence="2 3" key="1">
    <citation type="submission" date="2020-09" db="EMBL/GenBank/DDBJ databases">
        <title>Bacillus nautilus sp. nov., Chryseoglobus crepusculi sp. nov, and Psychrobacter noctis sp. nov., isolated from deep-sea sponges from the equatorial Atlantic.</title>
        <authorList>
            <person name="Stennett H.L."/>
            <person name="Williams S.E."/>
        </authorList>
    </citation>
    <scope>NUCLEOTIDE SEQUENCE [LARGE SCALE GENOMIC DNA]</scope>
    <source>
        <strain evidence="2 3">28M-24</strain>
    </source>
</reference>
<dbReference type="InterPro" id="IPR011043">
    <property type="entry name" value="Gal_Oxase/kelch_b-propeller"/>
</dbReference>
<gene>
    <name evidence="2" type="ORF">IEG06_14265</name>
</gene>
<name>A0ABR8LWR8_9FLAO</name>
<evidence type="ECO:0000313" key="2">
    <source>
        <dbReference type="EMBL" id="MBD3864617.1"/>
    </source>
</evidence>
<feature type="signal peptide" evidence="1">
    <location>
        <begin position="1"/>
        <end position="19"/>
    </location>
</feature>
<evidence type="ECO:0000313" key="3">
    <source>
        <dbReference type="Proteomes" id="UP000627521"/>
    </source>
</evidence>
<comment type="caution">
    <text evidence="2">The sequence shown here is derived from an EMBL/GenBank/DDBJ whole genome shotgun (WGS) entry which is preliminary data.</text>
</comment>
<keyword evidence="3" id="KW-1185">Reference proteome</keyword>
<dbReference type="RefSeq" id="WP_191101668.1">
    <property type="nucleotide sequence ID" value="NZ_JACXXH010000009.1"/>
</dbReference>
<dbReference type="Proteomes" id="UP000627521">
    <property type="component" value="Unassembled WGS sequence"/>
</dbReference>
<evidence type="ECO:0000256" key="1">
    <source>
        <dbReference type="SAM" id="SignalP"/>
    </source>
</evidence>
<organism evidence="2 3">
    <name type="scientific">Olleya marilimosa</name>
    <dbReference type="NCBI Taxonomy" id="272164"/>
    <lineage>
        <taxon>Bacteria</taxon>
        <taxon>Pseudomonadati</taxon>
        <taxon>Bacteroidota</taxon>
        <taxon>Flavobacteriia</taxon>
        <taxon>Flavobacteriales</taxon>
        <taxon>Flavobacteriaceae</taxon>
    </lineage>
</organism>
<keyword evidence="1" id="KW-0732">Signal</keyword>
<proteinExistence type="predicted"/>
<accession>A0ABR8LWR8</accession>
<feature type="chain" id="PRO_5046697575" evidence="1">
    <location>
        <begin position="20"/>
        <end position="259"/>
    </location>
</feature>
<dbReference type="SUPFAM" id="SSF50965">
    <property type="entry name" value="Galactose oxidase, central domain"/>
    <property type="match status" value="1"/>
</dbReference>
<dbReference type="EMBL" id="JACXXH010000009">
    <property type="protein sequence ID" value="MBD3864617.1"/>
    <property type="molecule type" value="Genomic_DNA"/>
</dbReference>
<protein>
    <submittedName>
        <fullName evidence="2">Uncharacterized protein</fullName>
    </submittedName>
</protein>
<sequence length="259" mass="30620">MKPLILLFFLTTVSLSAQNKILVDLTDKDSLNVDVFISKNNFENLYYIKDNVLFKKSDKQTINYSNIQLGKITSVHTFNPLKINVLYSDLNTVVILDNRLAEVSKLDFNQQQPYKNISHITTGFDNTIWLFNQDFQYLELYDYQNKTSRYKTIPVSSKVLDLTSNYNYCWLLTENNLYCYNYFGSLVYKFKNEGYTNIKAYNENLILQKANDLLFYNNKTKTISTINIPNMLISQFFVTNQILYIYTRKLLYQYQLKTD</sequence>